<accession>A0A6P1MPD3</accession>
<dbReference type="Gene3D" id="2.40.50.100">
    <property type="match status" value="1"/>
</dbReference>
<evidence type="ECO:0000313" key="2">
    <source>
        <dbReference type="EMBL" id="QHI73536.1"/>
    </source>
</evidence>
<dbReference type="Gene3D" id="2.40.30.170">
    <property type="match status" value="1"/>
</dbReference>
<keyword evidence="3" id="KW-1185">Reference proteome</keyword>
<dbReference type="PANTHER" id="PTHR30097">
    <property type="entry name" value="CATION EFFLUX SYSTEM PROTEIN CUSB"/>
    <property type="match status" value="1"/>
</dbReference>
<dbReference type="RefSeq" id="WP_162363301.1">
    <property type="nucleotide sequence ID" value="NZ_CP047591.1"/>
</dbReference>
<dbReference type="Proteomes" id="UP000463883">
    <property type="component" value="Chromosome"/>
</dbReference>
<keyword evidence="1" id="KW-0813">Transport</keyword>
<dbReference type="AlphaFoldDB" id="A0A6P1MPD3"/>
<dbReference type="Gene3D" id="1.10.287.470">
    <property type="entry name" value="Helix hairpin bin"/>
    <property type="match status" value="1"/>
</dbReference>
<protein>
    <submittedName>
        <fullName evidence="2">Biotin/lipoyl-binding protein</fullName>
    </submittedName>
</protein>
<dbReference type="InterPro" id="IPR051909">
    <property type="entry name" value="MFP_Cation_Efflux"/>
</dbReference>
<evidence type="ECO:0000256" key="1">
    <source>
        <dbReference type="ARBA" id="ARBA00022448"/>
    </source>
</evidence>
<dbReference type="GO" id="GO:0030313">
    <property type="term" value="C:cell envelope"/>
    <property type="evidence" value="ECO:0007669"/>
    <property type="project" value="TreeGrafter"/>
</dbReference>
<dbReference type="PANTHER" id="PTHR30097:SF4">
    <property type="entry name" value="SLR6042 PROTEIN"/>
    <property type="match status" value="1"/>
</dbReference>
<organism evidence="2 3">
    <name type="scientific">Aminipila terrae</name>
    <dbReference type="NCBI Taxonomy" id="2697030"/>
    <lineage>
        <taxon>Bacteria</taxon>
        <taxon>Bacillati</taxon>
        <taxon>Bacillota</taxon>
        <taxon>Clostridia</taxon>
        <taxon>Peptostreptococcales</taxon>
        <taxon>Anaerovoracaceae</taxon>
        <taxon>Aminipila</taxon>
    </lineage>
</organism>
<gene>
    <name evidence="2" type="ORF">Ami3637_15145</name>
</gene>
<proteinExistence type="predicted"/>
<dbReference type="GO" id="GO:0015679">
    <property type="term" value="P:plasma membrane copper ion transport"/>
    <property type="evidence" value="ECO:0007669"/>
    <property type="project" value="TreeGrafter"/>
</dbReference>
<evidence type="ECO:0000313" key="3">
    <source>
        <dbReference type="Proteomes" id="UP000463883"/>
    </source>
</evidence>
<dbReference type="SUPFAM" id="SSF111369">
    <property type="entry name" value="HlyD-like secretion proteins"/>
    <property type="match status" value="1"/>
</dbReference>
<dbReference type="EMBL" id="CP047591">
    <property type="protein sequence ID" value="QHI73536.1"/>
    <property type="molecule type" value="Genomic_DNA"/>
</dbReference>
<dbReference type="KEGG" id="amic:Ami3637_15145"/>
<reference evidence="2 3" key="1">
    <citation type="submission" date="2020-01" db="EMBL/GenBank/DDBJ databases">
        <title>Genomic analysis of Aminipila sp. CBA3637.</title>
        <authorList>
            <person name="Kim Y.B."/>
            <person name="Roh S.W."/>
        </authorList>
    </citation>
    <scope>NUCLEOTIDE SEQUENCE [LARGE SCALE GENOMIC DNA]</scope>
    <source>
        <strain evidence="2 3">CBA3637</strain>
    </source>
</reference>
<sequence length="262" mass="29690">MVTATMPLKGKLDKTEVVKGIAEWGEVVEVYTDTGGNVEEIFVKQGDSVRKGQPIARLSLSEEEISKNRESAYELEQVDMDIKNAEEDCSDLKKLYEQGAAPQNDYEKRERELKSLYMKKQKLLLDNRSLSKSCSLIVYAPEDLVVSEISVHKGQKLNSGELVAKCGVSQSFKINCSVALDNNFVEEGDQCKLENSSYHFQGTVKEIKAKEGKKEVSVWIQSDKVKTGETFDVKFEKRALNLTQWYQTVHLTRTVMDIFSIR</sequence>
<dbReference type="GO" id="GO:0060003">
    <property type="term" value="P:copper ion export"/>
    <property type="evidence" value="ECO:0007669"/>
    <property type="project" value="TreeGrafter"/>
</dbReference>
<name>A0A6P1MPD3_9FIRM</name>